<gene>
    <name evidence="1" type="ORF">CAMP_LOCUS17921</name>
</gene>
<dbReference type="InterPro" id="IPR009003">
    <property type="entry name" value="Peptidase_S1_PA"/>
</dbReference>
<reference evidence="1" key="1">
    <citation type="submission" date="2022-11" db="EMBL/GenBank/DDBJ databases">
        <authorList>
            <person name="Kikuchi T."/>
        </authorList>
    </citation>
    <scope>NUCLEOTIDE SEQUENCE</scope>
    <source>
        <strain evidence="1">PS1010</strain>
    </source>
</reference>
<dbReference type="EMBL" id="CANHGI010000006">
    <property type="protein sequence ID" value="CAI5455284.1"/>
    <property type="molecule type" value="Genomic_DNA"/>
</dbReference>
<comment type="caution">
    <text evidence="1">The sequence shown here is derived from an EMBL/GenBank/DDBJ whole genome shotgun (WGS) entry which is preliminary data.</text>
</comment>
<evidence type="ECO:0000313" key="2">
    <source>
        <dbReference type="Proteomes" id="UP001152747"/>
    </source>
</evidence>
<dbReference type="OrthoDB" id="5837890at2759"/>
<evidence type="ECO:0000313" key="1">
    <source>
        <dbReference type="EMBL" id="CAI5455284.1"/>
    </source>
</evidence>
<proteinExistence type="predicted"/>
<accession>A0A9P1IZI0</accession>
<dbReference type="AlphaFoldDB" id="A0A9P1IZI0"/>
<protein>
    <recommendedName>
        <fullName evidence="3">Peptidase S1 domain-containing protein</fullName>
    </recommendedName>
</protein>
<keyword evidence="2" id="KW-1185">Reference proteome</keyword>
<dbReference type="SUPFAM" id="SSF50494">
    <property type="entry name" value="Trypsin-like serine proteases"/>
    <property type="match status" value="1"/>
</dbReference>
<evidence type="ECO:0008006" key="3">
    <source>
        <dbReference type="Google" id="ProtNLM"/>
    </source>
</evidence>
<sequence length="328" mass="37002">MSDQEIVAKVCQLFAAEKEKCDKVLENLLIEDAKCGGRENSAMWQMLKNLVPFDQQFKSCLTPITEVSRERPISPYYPALPPEPAPSSEAFIQWMFYLHDQLHGKATTICVHPHFFVTFRHGSHQKFNLKDTMKMYRAQEEVGEENGIEVSVANINEPLDFVLLKSQFDVVKFGPPIDHPRESEPFTLVGFGNDRGYISYLPGAIHYVRDYSFHNDERKMGPFILGSCASSRGDSGAGIWGSRGLLGMNFGCTMMPPTLHHDAITEAAMFSAKNIICPSFRFKDAFMEELAKEEPTKEHEEKVTSPPRKKAAVMTEIDGIGRLFGKEI</sequence>
<name>A0A9P1IZI0_9PELO</name>
<organism evidence="1 2">
    <name type="scientific">Caenorhabditis angaria</name>
    <dbReference type="NCBI Taxonomy" id="860376"/>
    <lineage>
        <taxon>Eukaryota</taxon>
        <taxon>Metazoa</taxon>
        <taxon>Ecdysozoa</taxon>
        <taxon>Nematoda</taxon>
        <taxon>Chromadorea</taxon>
        <taxon>Rhabditida</taxon>
        <taxon>Rhabditina</taxon>
        <taxon>Rhabditomorpha</taxon>
        <taxon>Rhabditoidea</taxon>
        <taxon>Rhabditidae</taxon>
        <taxon>Peloderinae</taxon>
        <taxon>Caenorhabditis</taxon>
    </lineage>
</organism>
<dbReference type="Proteomes" id="UP001152747">
    <property type="component" value="Unassembled WGS sequence"/>
</dbReference>